<feature type="domain" description="Peptidase M12B" evidence="9">
    <location>
        <begin position="329"/>
        <end position="562"/>
    </location>
</feature>
<evidence type="ECO:0000256" key="2">
    <source>
        <dbReference type="ARBA" id="ARBA00056552"/>
    </source>
</evidence>
<evidence type="ECO:0000256" key="6">
    <source>
        <dbReference type="SAM" id="Phobius"/>
    </source>
</evidence>
<dbReference type="FunFam" id="4.10.70.10:FF:000003">
    <property type="entry name" value="Disintegrin and metalloproteinase domain-containing protein 17"/>
    <property type="match status" value="1"/>
</dbReference>
<feature type="binding site" evidence="4">
    <location>
        <position position="487"/>
    </location>
    <ligand>
        <name>Zn(2+)</name>
        <dbReference type="ChEBI" id="CHEBI:29105"/>
        <note>catalytic</note>
    </ligand>
</feature>
<organism evidence="10 11">
    <name type="scientific">Linnemannia elongata AG-77</name>
    <dbReference type="NCBI Taxonomy" id="1314771"/>
    <lineage>
        <taxon>Eukaryota</taxon>
        <taxon>Fungi</taxon>
        <taxon>Fungi incertae sedis</taxon>
        <taxon>Mucoromycota</taxon>
        <taxon>Mortierellomycotina</taxon>
        <taxon>Mortierellomycetes</taxon>
        <taxon>Mortierellales</taxon>
        <taxon>Mortierellaceae</taxon>
        <taxon>Linnemannia</taxon>
    </lineage>
</organism>
<evidence type="ECO:0000256" key="5">
    <source>
        <dbReference type="SAM" id="MobiDB-lite"/>
    </source>
</evidence>
<dbReference type="InterPro" id="IPR001590">
    <property type="entry name" value="Peptidase_M12B"/>
</dbReference>
<evidence type="ECO:0000256" key="7">
    <source>
        <dbReference type="SAM" id="SignalP"/>
    </source>
</evidence>
<feature type="compositionally biased region" description="Pro residues" evidence="5">
    <location>
        <begin position="837"/>
        <end position="846"/>
    </location>
</feature>
<comment type="function">
    <text evidence="2">Probable zinc protease.</text>
</comment>
<reference evidence="10 11" key="1">
    <citation type="submission" date="2016-05" db="EMBL/GenBank/DDBJ databases">
        <title>Genome sequencing reveals origins of a unique bacterial endosymbiosis in the earliest lineages of terrestrial Fungi.</title>
        <authorList>
            <consortium name="DOE Joint Genome Institute"/>
            <person name="Uehling J."/>
            <person name="Gryganskyi A."/>
            <person name="Hameed K."/>
            <person name="Tschaplinski T."/>
            <person name="Misztal P."/>
            <person name="Wu S."/>
            <person name="Desiro A."/>
            <person name="Vande Pol N."/>
            <person name="Du Z.-Y."/>
            <person name="Zienkiewicz A."/>
            <person name="Zienkiewicz K."/>
            <person name="Morin E."/>
            <person name="Tisserant E."/>
            <person name="Splivallo R."/>
            <person name="Hainaut M."/>
            <person name="Henrissat B."/>
            <person name="Ohm R."/>
            <person name="Kuo A."/>
            <person name="Yan J."/>
            <person name="Lipzen A."/>
            <person name="Nolan M."/>
            <person name="Labutti K."/>
            <person name="Barry K."/>
            <person name="Goldstein A."/>
            <person name="Labbe J."/>
            <person name="Schadt C."/>
            <person name="Tuskan G."/>
            <person name="Grigoriev I."/>
            <person name="Martin F."/>
            <person name="Vilgalys R."/>
            <person name="Bonito G."/>
        </authorList>
    </citation>
    <scope>NUCLEOTIDE SEQUENCE [LARGE SCALE GENOMIC DNA]</scope>
    <source>
        <strain evidence="10 11">AG-77</strain>
    </source>
</reference>
<proteinExistence type="predicted"/>
<evidence type="ECO:0000259" key="8">
    <source>
        <dbReference type="PROSITE" id="PS50214"/>
    </source>
</evidence>
<feature type="transmembrane region" description="Helical" evidence="6">
    <location>
        <begin position="764"/>
        <end position="784"/>
    </location>
</feature>
<keyword evidence="6" id="KW-0812">Transmembrane</keyword>
<gene>
    <name evidence="10" type="ORF">K457DRAFT_123992</name>
</gene>
<comment type="caution">
    <text evidence="4">Lacks conserved residue(s) required for the propagation of feature annotation.</text>
</comment>
<dbReference type="STRING" id="1314771.A0A197K278"/>
<dbReference type="OrthoDB" id="5951731at2759"/>
<keyword evidence="11" id="KW-1185">Reference proteome</keyword>
<evidence type="ECO:0000313" key="11">
    <source>
        <dbReference type="Proteomes" id="UP000078512"/>
    </source>
</evidence>
<keyword evidence="6" id="KW-1133">Transmembrane helix</keyword>
<dbReference type="PANTHER" id="PTHR45702">
    <property type="entry name" value="ADAM10/ADAM17 METALLOPEPTIDASE FAMILY MEMBER"/>
    <property type="match status" value="1"/>
</dbReference>
<dbReference type="GO" id="GO:0005886">
    <property type="term" value="C:plasma membrane"/>
    <property type="evidence" value="ECO:0007669"/>
    <property type="project" value="TreeGrafter"/>
</dbReference>
<feature type="compositionally biased region" description="Low complexity" evidence="5">
    <location>
        <begin position="970"/>
        <end position="988"/>
    </location>
</feature>
<dbReference type="PROSITE" id="PS50214">
    <property type="entry name" value="DISINTEGRIN_2"/>
    <property type="match status" value="1"/>
</dbReference>
<dbReference type="GO" id="GO:0006509">
    <property type="term" value="P:membrane protein ectodomain proteolysis"/>
    <property type="evidence" value="ECO:0007669"/>
    <property type="project" value="TreeGrafter"/>
</dbReference>
<dbReference type="GO" id="GO:0046872">
    <property type="term" value="F:metal ion binding"/>
    <property type="evidence" value="ECO:0007669"/>
    <property type="project" value="UniProtKB-KW"/>
</dbReference>
<dbReference type="SMART" id="SM00050">
    <property type="entry name" value="DISIN"/>
    <property type="match status" value="1"/>
</dbReference>
<dbReference type="GO" id="GO:0004222">
    <property type="term" value="F:metalloendopeptidase activity"/>
    <property type="evidence" value="ECO:0007669"/>
    <property type="project" value="InterPro"/>
</dbReference>
<feature type="domain" description="Disintegrin" evidence="8">
    <location>
        <begin position="571"/>
        <end position="660"/>
    </location>
</feature>
<feature type="compositionally biased region" description="Basic and acidic residues" evidence="5">
    <location>
        <begin position="866"/>
        <end position="875"/>
    </location>
</feature>
<keyword evidence="7" id="KW-0732">Signal</keyword>
<keyword evidence="4" id="KW-0862">Zinc</keyword>
<sequence>MVASIRASMLLALVSTLTLLSSNVPLQVQAHSQSWPTITRAEQVAALRHDILPRAAPYDLHRDQPLAKRNLDQILSAYPDIISRDDTIRFQFSAFNTTFHLYLEPNTDFLHPEADLGPDVVLDDIKAFKGIAIQDQDHADRKWKRAATTSRIAKRTVEHMLHEDGVAGWARMMVEHDPATPDEVVLRGAFMVNGDTYHVTTRQHYHVQKRSDDAVPSSFQQLPDNSMVIFRDSDLYNPSRFLKAKRGLQAEETTCGSDTMLNKTSAYIEATSSPHEYYYPPDLTSTIPMANFDASSSWTDILAAPMSKRGVAIKVAGPNPVPAGCPTNRLVNYMGVAADCSYVRNYGGTAGARKQIFADFNTASGIYESTFNVALGVIALNIKTDNCPATPVSGEEWNQDCSSTYTIDQRLSDFSRWRGQGGRENDGAGLWHLMTKCNSGPVVGIAWTKALCQMKSQSQDGQGQGIQYTAGTGVSSITPNEWMVVSHEVGHGFGAIHDCTTGSCPAAAGQCCPLSSSVCDAGAQFIMNPSEQTATKTFSPCSIRAICGTIQSSSGQCLKPPGTRQTQSSETNICGNGLKESGEDCDCGSAEDCAKDPCCDGTTCKFKGGAVCDDLNDDCCLNCQLRSAGFVCRAAISECDIQEVCTGTSPTCPTDVRVDNLTPCKGPNNSTSGLQCANGVCTSRDLQCQQQDRQGITQACGASNGCDLMCNDPNGNSLACTQIPGTYFLDGTPCGFGGTCTSGSCKYSNGIQGVLGWAREHLSIVIPVGVVLGLILLCCIWSCFSGCCRRRRQTASYRKRSGSRPVTGSGRSRVGPPYGPDGTVQGAQHGGQQYPMGPVPPVPPPAVYHDPNVLRREDQEMQWALEESRREHERQQSQQARHTSGSDLYAPPAGDPPTSSYSRNGASVVDTPRVEDANSNNPFQTTTAQFPSSQQPDSAALTLSAKYSPMPTPVLPAQTVPQYSPPPSAPTGYAPPSTSQYTPPSTLPRQDPGNIFADPPLPPPPAPTSGPSDSSYRPTGFI</sequence>
<evidence type="ECO:0000313" key="10">
    <source>
        <dbReference type="EMBL" id="OAQ31727.1"/>
    </source>
</evidence>
<dbReference type="InterPro" id="IPR001762">
    <property type="entry name" value="Disintegrin_dom"/>
</dbReference>
<dbReference type="InterPro" id="IPR051489">
    <property type="entry name" value="ADAM_Metalloproteinase"/>
</dbReference>
<protein>
    <recommendedName>
        <fullName evidence="3">Disintegrin and metalloproteinase domain-containing protein B</fullName>
    </recommendedName>
</protein>
<feature type="signal peptide" evidence="7">
    <location>
        <begin position="1"/>
        <end position="22"/>
    </location>
</feature>
<dbReference type="Gene3D" id="4.10.70.10">
    <property type="entry name" value="Disintegrin domain"/>
    <property type="match status" value="1"/>
</dbReference>
<keyword evidence="1" id="KW-1015">Disulfide bond</keyword>
<dbReference type="InterPro" id="IPR024079">
    <property type="entry name" value="MetalloPept_cat_dom_sf"/>
</dbReference>
<accession>A0A197K278</accession>
<dbReference type="SUPFAM" id="SSF57552">
    <property type="entry name" value="Blood coagulation inhibitor (disintegrin)"/>
    <property type="match status" value="1"/>
</dbReference>
<dbReference type="Pfam" id="PF13688">
    <property type="entry name" value="Reprolysin_5"/>
    <property type="match status" value="1"/>
</dbReference>
<evidence type="ECO:0000256" key="3">
    <source>
        <dbReference type="ARBA" id="ARBA00074021"/>
    </source>
</evidence>
<feature type="binding site" evidence="4">
    <location>
        <position position="491"/>
    </location>
    <ligand>
        <name>Zn(2+)</name>
        <dbReference type="ChEBI" id="CHEBI:29105"/>
        <note>catalytic</note>
    </ligand>
</feature>
<dbReference type="Proteomes" id="UP000078512">
    <property type="component" value="Unassembled WGS sequence"/>
</dbReference>
<dbReference type="EMBL" id="KV442028">
    <property type="protein sequence ID" value="OAQ31727.1"/>
    <property type="molecule type" value="Genomic_DNA"/>
</dbReference>
<feature type="chain" id="PRO_5008276520" description="Disintegrin and metalloproteinase domain-containing protein B" evidence="7">
    <location>
        <begin position="23"/>
        <end position="1022"/>
    </location>
</feature>
<dbReference type="Gene3D" id="3.40.390.10">
    <property type="entry name" value="Collagenase (Catalytic Domain)"/>
    <property type="match status" value="1"/>
</dbReference>
<dbReference type="InterPro" id="IPR003903">
    <property type="entry name" value="UIM_dom"/>
</dbReference>
<dbReference type="PROSITE" id="PS50215">
    <property type="entry name" value="ADAM_MEPRO"/>
    <property type="match status" value="1"/>
</dbReference>
<feature type="region of interest" description="Disordered" evidence="5">
    <location>
        <begin position="865"/>
        <end position="1022"/>
    </location>
</feature>
<dbReference type="Pfam" id="PF00200">
    <property type="entry name" value="Disintegrin"/>
    <property type="match status" value="1"/>
</dbReference>
<dbReference type="InterPro" id="IPR036436">
    <property type="entry name" value="Disintegrin_dom_sf"/>
</dbReference>
<evidence type="ECO:0000259" key="9">
    <source>
        <dbReference type="PROSITE" id="PS50215"/>
    </source>
</evidence>
<dbReference type="PROSITE" id="PS50330">
    <property type="entry name" value="UIM"/>
    <property type="match status" value="1"/>
</dbReference>
<dbReference type="SUPFAM" id="SSF55486">
    <property type="entry name" value="Metalloproteases ('zincins'), catalytic domain"/>
    <property type="match status" value="1"/>
</dbReference>
<name>A0A197K278_9FUNG</name>
<feature type="active site" evidence="4">
    <location>
        <position position="488"/>
    </location>
</feature>
<dbReference type="PANTHER" id="PTHR45702:SF2">
    <property type="entry name" value="KUZBANIAN, ISOFORM A"/>
    <property type="match status" value="1"/>
</dbReference>
<feature type="region of interest" description="Disordered" evidence="5">
    <location>
        <begin position="798"/>
        <end position="850"/>
    </location>
</feature>
<evidence type="ECO:0000256" key="4">
    <source>
        <dbReference type="PROSITE-ProRule" id="PRU00276"/>
    </source>
</evidence>
<feature type="compositionally biased region" description="Pro residues" evidence="5">
    <location>
        <begin position="999"/>
        <end position="1008"/>
    </location>
</feature>
<evidence type="ECO:0000256" key="1">
    <source>
        <dbReference type="ARBA" id="ARBA00023157"/>
    </source>
</evidence>
<keyword evidence="4" id="KW-0479">Metal-binding</keyword>
<dbReference type="AlphaFoldDB" id="A0A197K278"/>
<feature type="compositionally biased region" description="Polar residues" evidence="5">
    <location>
        <begin position="917"/>
        <end position="937"/>
    </location>
</feature>
<keyword evidence="6" id="KW-0472">Membrane</keyword>
<feature type="binding site" evidence="4">
    <location>
        <position position="497"/>
    </location>
    <ligand>
        <name>Zn(2+)</name>
        <dbReference type="ChEBI" id="CHEBI:29105"/>
        <note>catalytic</note>
    </ligand>
</feature>